<protein>
    <submittedName>
        <fullName evidence="1">Uncharacterized protein</fullName>
    </submittedName>
</protein>
<reference evidence="1" key="1">
    <citation type="journal article" date="2019" name="Sci. Rep.">
        <title>Draft genome of Tanacetum cinerariifolium, the natural source of mosquito coil.</title>
        <authorList>
            <person name="Yamashiro T."/>
            <person name="Shiraishi A."/>
            <person name="Satake H."/>
            <person name="Nakayama K."/>
        </authorList>
    </citation>
    <scope>NUCLEOTIDE SEQUENCE</scope>
</reference>
<proteinExistence type="predicted"/>
<sequence>MELDLEARLIGDLEFGDFLELNDLNKPLKLNDHEMEDLDPEIKDGEIIYEPKIDIVKIRVACVEAKRFYGFITIHDGNDSVTYQMVGSHPTFKHLSNKQCNKIWLLLQVSARDILKENSHSYQKKVSSKESWIWDPNT</sequence>
<organism evidence="1">
    <name type="scientific">Tanacetum cinerariifolium</name>
    <name type="common">Dalmatian daisy</name>
    <name type="synonym">Chrysanthemum cinerariifolium</name>
    <dbReference type="NCBI Taxonomy" id="118510"/>
    <lineage>
        <taxon>Eukaryota</taxon>
        <taxon>Viridiplantae</taxon>
        <taxon>Streptophyta</taxon>
        <taxon>Embryophyta</taxon>
        <taxon>Tracheophyta</taxon>
        <taxon>Spermatophyta</taxon>
        <taxon>Magnoliopsida</taxon>
        <taxon>eudicotyledons</taxon>
        <taxon>Gunneridae</taxon>
        <taxon>Pentapetalae</taxon>
        <taxon>asterids</taxon>
        <taxon>campanulids</taxon>
        <taxon>Asterales</taxon>
        <taxon>Asteraceae</taxon>
        <taxon>Asteroideae</taxon>
        <taxon>Anthemideae</taxon>
        <taxon>Anthemidinae</taxon>
        <taxon>Tanacetum</taxon>
    </lineage>
</organism>
<comment type="caution">
    <text evidence="1">The sequence shown here is derived from an EMBL/GenBank/DDBJ whole genome shotgun (WGS) entry which is preliminary data.</text>
</comment>
<dbReference type="AlphaFoldDB" id="A0A699J052"/>
<name>A0A699J052_TANCI</name>
<evidence type="ECO:0000313" key="1">
    <source>
        <dbReference type="EMBL" id="GFA00913.1"/>
    </source>
</evidence>
<dbReference type="EMBL" id="BKCJ010355101">
    <property type="protein sequence ID" value="GFA00913.1"/>
    <property type="molecule type" value="Genomic_DNA"/>
</dbReference>
<gene>
    <name evidence="1" type="ORF">Tci_572885</name>
</gene>
<accession>A0A699J052</accession>